<reference evidence="8 9" key="1">
    <citation type="submission" date="2020-08" db="EMBL/GenBank/DDBJ databases">
        <title>Sequencing the genomes of 1000 actinobacteria strains.</title>
        <authorList>
            <person name="Klenk H.-P."/>
        </authorList>
    </citation>
    <scope>NUCLEOTIDE SEQUENCE [LARGE SCALE GENOMIC DNA]</scope>
    <source>
        <strain evidence="8 9">DSM 20146</strain>
    </source>
</reference>
<keyword evidence="6" id="KW-0732">Signal</keyword>
<feature type="binding site" evidence="5">
    <location>
        <begin position="187"/>
        <end position="189"/>
    </location>
    <ligand>
        <name>phosphate</name>
        <dbReference type="ChEBI" id="CHEBI:43474"/>
    </ligand>
</feature>
<evidence type="ECO:0000313" key="9">
    <source>
        <dbReference type="Proteomes" id="UP000538196"/>
    </source>
</evidence>
<comment type="similarity">
    <text evidence="1 4">Belongs to the PstS family.</text>
</comment>
<feature type="chain" id="PRO_5031021952" description="Phosphate-binding protein" evidence="6">
    <location>
        <begin position="25"/>
        <end position="364"/>
    </location>
</feature>
<name>A0A7W4V0S5_LEIAQ</name>
<dbReference type="PIRSF" id="PIRSF002756">
    <property type="entry name" value="PstS"/>
    <property type="match status" value="1"/>
</dbReference>
<dbReference type="InterPro" id="IPR050962">
    <property type="entry name" value="Phosphate-bind_PstS"/>
</dbReference>
<evidence type="ECO:0000256" key="6">
    <source>
        <dbReference type="SAM" id="SignalP"/>
    </source>
</evidence>
<proteinExistence type="inferred from homology"/>
<dbReference type="GO" id="GO:0043190">
    <property type="term" value="C:ATP-binding cassette (ABC) transporter complex"/>
    <property type="evidence" value="ECO:0007669"/>
    <property type="project" value="InterPro"/>
</dbReference>
<dbReference type="PROSITE" id="PS51257">
    <property type="entry name" value="PROKAR_LIPOPROTEIN"/>
    <property type="match status" value="1"/>
</dbReference>
<feature type="domain" description="PBP" evidence="7">
    <location>
        <begin position="35"/>
        <end position="333"/>
    </location>
</feature>
<dbReference type="NCBIfam" id="TIGR00975">
    <property type="entry name" value="3a0107s03"/>
    <property type="match status" value="1"/>
</dbReference>
<evidence type="ECO:0000256" key="3">
    <source>
        <dbReference type="ARBA" id="ARBA00022592"/>
    </source>
</evidence>
<dbReference type="GO" id="GO:0035435">
    <property type="term" value="P:phosphate ion transmembrane transport"/>
    <property type="evidence" value="ECO:0007669"/>
    <property type="project" value="InterPro"/>
</dbReference>
<evidence type="ECO:0000256" key="5">
    <source>
        <dbReference type="PIRSR" id="PIRSR002756-1"/>
    </source>
</evidence>
<dbReference type="Gene3D" id="3.40.190.10">
    <property type="entry name" value="Periplasmic binding protein-like II"/>
    <property type="match status" value="2"/>
</dbReference>
<dbReference type="InterPro" id="IPR024370">
    <property type="entry name" value="PBP_domain"/>
</dbReference>
<dbReference type="Proteomes" id="UP000538196">
    <property type="component" value="Unassembled WGS sequence"/>
</dbReference>
<dbReference type="Pfam" id="PF12849">
    <property type="entry name" value="PBP_like_2"/>
    <property type="match status" value="1"/>
</dbReference>
<evidence type="ECO:0000256" key="4">
    <source>
        <dbReference type="PIRNR" id="PIRNR002756"/>
    </source>
</evidence>
<sequence>MKLKRLGAPLAVLAAAAISLTACASNEGSTPSTTSAAPSNLSGTLNGIGSSAQGAAQTVWAAGFQEANPKVTINYDPQGSGAGRKSFISGAADFAGSDAALKTEELASDFAGCAAGSKGIDLPVYISPIAIAYNVDGVKDLKLDADTIAGIFSGKITTWDDAKIKDQNSGATLPSAPITVVHRSDDSGTTQNFTEYLAANAADVWTAPASQTFPFQVGDAAKGTSGVADATKNAKNSITYIDESGSAGLSIAQLKVGDTYTKLSADGAAAVVAASPIADGRTANDLAIAIDRKADKKGDWPLVLVSYIVACQEYKDSAKADLVKGYVDYIVSADAQKAAAEQAGSAPLATDLADKVSKAVASIK</sequence>
<dbReference type="GO" id="GO:0042301">
    <property type="term" value="F:phosphate ion binding"/>
    <property type="evidence" value="ECO:0007669"/>
    <property type="project" value="InterPro"/>
</dbReference>
<gene>
    <name evidence="8" type="ORF">FHX33_003980</name>
</gene>
<protein>
    <recommendedName>
        <fullName evidence="4">Phosphate-binding protein</fullName>
    </recommendedName>
</protein>
<dbReference type="RefSeq" id="WP_021762527.1">
    <property type="nucleotide sequence ID" value="NZ_JACHVP010000005.1"/>
</dbReference>
<organism evidence="8 9">
    <name type="scientific">Leifsonia aquatica</name>
    <name type="common">Corynebacterium aquaticum</name>
    <dbReference type="NCBI Taxonomy" id="144185"/>
    <lineage>
        <taxon>Bacteria</taxon>
        <taxon>Bacillati</taxon>
        <taxon>Actinomycetota</taxon>
        <taxon>Actinomycetes</taxon>
        <taxon>Micrococcales</taxon>
        <taxon>Microbacteriaceae</taxon>
        <taxon>Leifsonia</taxon>
    </lineage>
</organism>
<dbReference type="CDD" id="cd13565">
    <property type="entry name" value="PBP2_PstS"/>
    <property type="match status" value="1"/>
</dbReference>
<dbReference type="EMBL" id="JACHVP010000005">
    <property type="protein sequence ID" value="MBB2969198.1"/>
    <property type="molecule type" value="Genomic_DNA"/>
</dbReference>
<feature type="binding site" evidence="5">
    <location>
        <position position="98"/>
    </location>
    <ligand>
        <name>phosphate</name>
        <dbReference type="ChEBI" id="CHEBI:43474"/>
    </ligand>
</feature>
<evidence type="ECO:0000256" key="2">
    <source>
        <dbReference type="ARBA" id="ARBA00022448"/>
    </source>
</evidence>
<keyword evidence="2 4" id="KW-0813">Transport</keyword>
<keyword evidence="3 4" id="KW-0592">Phosphate transport</keyword>
<evidence type="ECO:0000259" key="7">
    <source>
        <dbReference type="Pfam" id="PF12849"/>
    </source>
</evidence>
<dbReference type="AlphaFoldDB" id="A0A7W4V0S5"/>
<dbReference type="InterPro" id="IPR005673">
    <property type="entry name" value="ABC_phos-bd_PstS"/>
</dbReference>
<dbReference type="PANTHER" id="PTHR42996">
    <property type="entry name" value="PHOSPHATE-BINDING PROTEIN PSTS"/>
    <property type="match status" value="1"/>
</dbReference>
<keyword evidence="9" id="KW-1185">Reference proteome</keyword>
<dbReference type="PANTHER" id="PTHR42996:SF1">
    <property type="entry name" value="PHOSPHATE-BINDING PROTEIN PSTS"/>
    <property type="match status" value="1"/>
</dbReference>
<dbReference type="SUPFAM" id="SSF53850">
    <property type="entry name" value="Periplasmic binding protein-like II"/>
    <property type="match status" value="1"/>
</dbReference>
<feature type="signal peptide" evidence="6">
    <location>
        <begin position="1"/>
        <end position="24"/>
    </location>
</feature>
<feature type="binding site" evidence="5">
    <location>
        <begin position="50"/>
        <end position="52"/>
    </location>
    <ligand>
        <name>phosphate</name>
        <dbReference type="ChEBI" id="CHEBI:43474"/>
    </ligand>
</feature>
<evidence type="ECO:0000256" key="1">
    <source>
        <dbReference type="ARBA" id="ARBA00008725"/>
    </source>
</evidence>
<comment type="caution">
    <text evidence="8">The sequence shown here is derived from an EMBL/GenBank/DDBJ whole genome shotgun (WGS) entry which is preliminary data.</text>
</comment>
<feature type="binding site" evidence="5">
    <location>
        <position position="80"/>
    </location>
    <ligand>
        <name>phosphate</name>
        <dbReference type="ChEBI" id="CHEBI:43474"/>
    </ligand>
</feature>
<accession>A0A7W4V0S5</accession>
<evidence type="ECO:0000313" key="8">
    <source>
        <dbReference type="EMBL" id="MBB2969198.1"/>
    </source>
</evidence>